<proteinExistence type="predicted"/>
<dbReference type="SMART" id="SM00749">
    <property type="entry name" value="BON"/>
    <property type="match status" value="3"/>
</dbReference>
<keyword evidence="1" id="KW-0732">Signal</keyword>
<feature type="domain" description="BON" evidence="2">
    <location>
        <begin position="82"/>
        <end position="150"/>
    </location>
</feature>
<sequence length="222" mass="23580">MTTTPVRSDATLRHLLLEELDREAGVDATRIGVGVTDGAVTLAGEVTSYPQKRLAEKAVQRVPGVHAIAEQITVRSTYAGTSDTDIARAANTALGAAVDIASDAVTATVSDHVVTLSGEVPWHYQREAAVRSVRHLKGVHDVRSHITVTPVVSTIDLRQGIEDALVRHAVVEARRCTVTAGADGEVTITGTVGTWAERRDVDVLAWATPGVCTVHNRLRVAS</sequence>
<keyword evidence="4" id="KW-1185">Reference proteome</keyword>
<dbReference type="PANTHER" id="PTHR34606:SF4">
    <property type="entry name" value="OUTER MEMBRANE LIPOPROTEIN DOLP"/>
    <property type="match status" value="1"/>
</dbReference>
<reference evidence="3 4" key="1">
    <citation type="submission" date="2021-05" db="EMBL/GenBank/DDBJ databases">
        <title>Complete genome of Nocardioides aquaticus KCTC 9944T isolated from meromictic and hypersaline Ekho Lake, Antarctica.</title>
        <authorList>
            <person name="Hwang K."/>
            <person name="Kim K.M."/>
            <person name="Choe H."/>
        </authorList>
    </citation>
    <scope>NUCLEOTIDE SEQUENCE [LARGE SCALE GENOMIC DNA]</scope>
    <source>
        <strain evidence="3 4">KCTC 9944</strain>
    </source>
</reference>
<dbReference type="PROSITE" id="PS50914">
    <property type="entry name" value="BON"/>
    <property type="match status" value="3"/>
</dbReference>
<dbReference type="PANTHER" id="PTHR34606">
    <property type="entry name" value="BON DOMAIN-CONTAINING PROTEIN"/>
    <property type="match status" value="1"/>
</dbReference>
<evidence type="ECO:0000259" key="2">
    <source>
        <dbReference type="PROSITE" id="PS50914"/>
    </source>
</evidence>
<evidence type="ECO:0000256" key="1">
    <source>
        <dbReference type="ARBA" id="ARBA00022729"/>
    </source>
</evidence>
<evidence type="ECO:0000313" key="4">
    <source>
        <dbReference type="Proteomes" id="UP000679307"/>
    </source>
</evidence>
<organism evidence="3 4">
    <name type="scientific">Nocardioides aquaticus</name>
    <dbReference type="NCBI Taxonomy" id="160826"/>
    <lineage>
        <taxon>Bacteria</taxon>
        <taxon>Bacillati</taxon>
        <taxon>Actinomycetota</taxon>
        <taxon>Actinomycetes</taxon>
        <taxon>Propionibacteriales</taxon>
        <taxon>Nocardioidaceae</taxon>
        <taxon>Nocardioides</taxon>
    </lineage>
</organism>
<name>A0ABX8EL30_9ACTN</name>
<dbReference type="InterPro" id="IPR051686">
    <property type="entry name" value="Lipoprotein_DolP"/>
</dbReference>
<dbReference type="InterPro" id="IPR014004">
    <property type="entry name" value="Transpt-assoc_nodulatn_dom_bac"/>
</dbReference>
<dbReference type="InterPro" id="IPR007055">
    <property type="entry name" value="BON_dom"/>
</dbReference>
<dbReference type="Proteomes" id="UP000679307">
    <property type="component" value="Chromosome"/>
</dbReference>
<feature type="domain" description="BON" evidence="2">
    <location>
        <begin position="8"/>
        <end position="76"/>
    </location>
</feature>
<gene>
    <name evidence="3" type="primary">osmY_2</name>
    <name evidence="3" type="ORF">ENKNEFLB_02207</name>
</gene>
<dbReference type="Pfam" id="PF04972">
    <property type="entry name" value="BON"/>
    <property type="match status" value="3"/>
</dbReference>
<feature type="domain" description="BON" evidence="2">
    <location>
        <begin position="153"/>
        <end position="222"/>
    </location>
</feature>
<dbReference type="Gene3D" id="3.30.1340.30">
    <property type="match status" value="3"/>
</dbReference>
<accession>A0ABX8EL30</accession>
<dbReference type="RefSeq" id="WP_214059219.1">
    <property type="nucleotide sequence ID" value="NZ_BAAAHS010000014.1"/>
</dbReference>
<dbReference type="EMBL" id="CP075371">
    <property type="protein sequence ID" value="QVT79817.1"/>
    <property type="molecule type" value="Genomic_DNA"/>
</dbReference>
<protein>
    <submittedName>
        <fullName evidence="3">Osmotically-inducible protein Y</fullName>
    </submittedName>
</protein>
<evidence type="ECO:0000313" key="3">
    <source>
        <dbReference type="EMBL" id="QVT79817.1"/>
    </source>
</evidence>